<name>A0A177A1T2_9PEZI</name>
<sequence length="103" mass="11892">MLSKIYRRPKPLMSGILMRWWWCGPDVAPQLPPWVRSWERMQPNSIPHYLQPKADGDWKEPSFSFQDNSSRCHAEQPNFAVKIPQSEVVIIEPLDSKDDASGG</sequence>
<accession>A0A177A1T2</accession>
<dbReference type="RefSeq" id="XP_024320346.1">
    <property type="nucleotide sequence ID" value="XM_024472334.1"/>
</dbReference>
<feature type="region of interest" description="Disordered" evidence="1">
    <location>
        <begin position="49"/>
        <end position="70"/>
    </location>
</feature>
<proteinExistence type="predicted"/>
<reference evidence="2" key="1">
    <citation type="submission" date="2016-03" db="EMBL/GenBank/DDBJ databases">
        <title>Updated assembly of Pseudogymnoascus destructans, the fungus causing white-nose syndrome of bats.</title>
        <authorList>
            <person name="Palmer J.M."/>
            <person name="Drees K.P."/>
            <person name="Foster J.T."/>
            <person name="Lindner D.L."/>
        </authorList>
    </citation>
    <scope>NUCLEOTIDE SEQUENCE [LARGE SCALE GENOMIC DNA]</scope>
    <source>
        <strain evidence="2">20631-21</strain>
    </source>
</reference>
<dbReference type="GeneID" id="36291830"/>
<organism evidence="2">
    <name type="scientific">Pseudogymnoascus destructans</name>
    <dbReference type="NCBI Taxonomy" id="655981"/>
    <lineage>
        <taxon>Eukaryota</taxon>
        <taxon>Fungi</taxon>
        <taxon>Dikarya</taxon>
        <taxon>Ascomycota</taxon>
        <taxon>Pezizomycotina</taxon>
        <taxon>Leotiomycetes</taxon>
        <taxon>Thelebolales</taxon>
        <taxon>Thelebolaceae</taxon>
        <taxon>Pseudogymnoascus</taxon>
    </lineage>
</organism>
<dbReference type="AlphaFoldDB" id="A0A177A1T2"/>
<evidence type="ECO:0000313" key="2">
    <source>
        <dbReference type="EMBL" id="OAF55043.1"/>
    </source>
</evidence>
<dbReference type="VEuPathDB" id="FungiDB:GMDG_08156"/>
<protein>
    <submittedName>
        <fullName evidence="2">Uncharacterized protein</fullName>
    </submittedName>
</protein>
<dbReference type="EMBL" id="KV441412">
    <property type="protein sequence ID" value="OAF55043.1"/>
    <property type="molecule type" value="Genomic_DNA"/>
</dbReference>
<gene>
    <name evidence="2" type="ORF">VC83_08791</name>
</gene>
<dbReference type="Proteomes" id="UP000077154">
    <property type="component" value="Unassembled WGS sequence"/>
</dbReference>
<evidence type="ECO:0000256" key="1">
    <source>
        <dbReference type="SAM" id="MobiDB-lite"/>
    </source>
</evidence>